<dbReference type="GO" id="GO:0080120">
    <property type="term" value="P:CAAX-box protein maturation"/>
    <property type="evidence" value="ECO:0007669"/>
    <property type="project" value="UniProtKB-ARBA"/>
</dbReference>
<feature type="transmembrane region" description="Helical" evidence="1">
    <location>
        <begin position="68"/>
        <end position="86"/>
    </location>
</feature>
<organism evidence="3 4">
    <name type="scientific">Haloarchaeobius iranensis</name>
    <dbReference type="NCBI Taxonomy" id="996166"/>
    <lineage>
        <taxon>Archaea</taxon>
        <taxon>Methanobacteriati</taxon>
        <taxon>Methanobacteriota</taxon>
        <taxon>Stenosarchaea group</taxon>
        <taxon>Halobacteria</taxon>
        <taxon>Halobacteriales</taxon>
        <taxon>Halorubellaceae</taxon>
        <taxon>Haloarchaeobius</taxon>
    </lineage>
</organism>
<protein>
    <recommendedName>
        <fullName evidence="2">CAAX prenyl protease 2/Lysostaphin resistance protein A-like domain-containing protein</fullName>
    </recommendedName>
</protein>
<feature type="transmembrane region" description="Helical" evidence="1">
    <location>
        <begin position="106"/>
        <end position="127"/>
    </location>
</feature>
<reference evidence="3 4" key="1">
    <citation type="submission" date="2016-10" db="EMBL/GenBank/DDBJ databases">
        <authorList>
            <person name="de Groot N.N."/>
        </authorList>
    </citation>
    <scope>NUCLEOTIDE SEQUENCE [LARGE SCALE GENOMIC DNA]</scope>
    <source>
        <strain evidence="4">EB21,IBRC-M 10013,KCTC 4048</strain>
    </source>
</reference>
<dbReference type="GO" id="GO:0004175">
    <property type="term" value="F:endopeptidase activity"/>
    <property type="evidence" value="ECO:0007669"/>
    <property type="project" value="UniProtKB-ARBA"/>
</dbReference>
<feature type="transmembrane region" description="Helical" evidence="1">
    <location>
        <begin position="210"/>
        <end position="232"/>
    </location>
</feature>
<dbReference type="RefSeq" id="WP_089736013.1">
    <property type="nucleotide sequence ID" value="NZ_FNIA01000028.1"/>
</dbReference>
<keyword evidence="1" id="KW-0472">Membrane</keyword>
<dbReference type="STRING" id="996166.SAMN05192554_12823"/>
<feature type="transmembrane region" description="Helical" evidence="1">
    <location>
        <begin position="30"/>
        <end position="56"/>
    </location>
</feature>
<dbReference type="AlphaFoldDB" id="A0A1H0ANE2"/>
<dbReference type="InterPro" id="IPR003675">
    <property type="entry name" value="Rce1/LyrA-like_dom"/>
</dbReference>
<accession>A0A1H0ANE2</accession>
<dbReference type="EMBL" id="FNIA01000028">
    <property type="protein sequence ID" value="SDN34613.1"/>
    <property type="molecule type" value="Genomic_DNA"/>
</dbReference>
<evidence type="ECO:0000259" key="2">
    <source>
        <dbReference type="Pfam" id="PF02517"/>
    </source>
</evidence>
<dbReference type="InterPro" id="IPR052710">
    <property type="entry name" value="CAAX_protease"/>
</dbReference>
<feature type="transmembrane region" description="Helical" evidence="1">
    <location>
        <begin position="186"/>
        <end position="204"/>
    </location>
</feature>
<dbReference type="Proteomes" id="UP000199370">
    <property type="component" value="Unassembled WGS sequence"/>
</dbReference>
<dbReference type="OrthoDB" id="275779at2157"/>
<sequence>MDESYVDRRGGSPPRDDASPVDIFKTFVRFLLLGFGSLALLFVIQLVLYVATIAVLGPVPEGGLEVQLISFLSLGLGTLAVATAYLQNSGRDWSFIDVELPSLRDVAWTLGGFVILILGFLAVVSLFDLLGLSPAEHSSTDSIINATPQVILLVLVAQLLVVGPGEELLYRNVIQKSLYDSVGKPRAVVLASVIFSLVHIPAYSAGGASLGGVATTLAAIFVLSLVLGGVYARTENVVVPAVIHGSYNVLSFYSTYAGGGSGGTEALAWLF</sequence>
<keyword evidence="1" id="KW-1133">Transmembrane helix</keyword>
<keyword evidence="4" id="KW-1185">Reference proteome</keyword>
<feature type="domain" description="CAAX prenyl protease 2/Lysostaphin resistance protein A-like" evidence="2">
    <location>
        <begin position="150"/>
        <end position="250"/>
    </location>
</feature>
<name>A0A1H0ANE2_9EURY</name>
<keyword evidence="1" id="KW-0812">Transmembrane</keyword>
<evidence type="ECO:0000313" key="3">
    <source>
        <dbReference type="EMBL" id="SDN34613.1"/>
    </source>
</evidence>
<proteinExistence type="predicted"/>
<dbReference type="Pfam" id="PF02517">
    <property type="entry name" value="Rce1-like"/>
    <property type="match status" value="1"/>
</dbReference>
<feature type="transmembrane region" description="Helical" evidence="1">
    <location>
        <begin position="147"/>
        <end position="165"/>
    </location>
</feature>
<evidence type="ECO:0000256" key="1">
    <source>
        <dbReference type="SAM" id="Phobius"/>
    </source>
</evidence>
<evidence type="ECO:0000313" key="4">
    <source>
        <dbReference type="Proteomes" id="UP000199370"/>
    </source>
</evidence>
<dbReference type="PANTHER" id="PTHR36435">
    <property type="entry name" value="SLR1288 PROTEIN"/>
    <property type="match status" value="1"/>
</dbReference>
<gene>
    <name evidence="3" type="ORF">SAMN05192554_12823</name>
</gene>
<dbReference type="PANTHER" id="PTHR36435:SF1">
    <property type="entry name" value="CAAX AMINO TERMINAL PROTEASE FAMILY PROTEIN"/>
    <property type="match status" value="1"/>
</dbReference>